<feature type="transmembrane region" description="Helical" evidence="6">
    <location>
        <begin position="165"/>
        <end position="186"/>
    </location>
</feature>
<comment type="caution">
    <text evidence="8">The sequence shown here is derived from an EMBL/GenBank/DDBJ whole genome shotgun (WGS) entry which is preliminary data.</text>
</comment>
<feature type="transmembrane region" description="Helical" evidence="6">
    <location>
        <begin position="140"/>
        <end position="159"/>
    </location>
</feature>
<dbReference type="InterPro" id="IPR036259">
    <property type="entry name" value="MFS_trans_sf"/>
</dbReference>
<dbReference type="PANTHER" id="PTHR23528">
    <property type="match status" value="1"/>
</dbReference>
<gene>
    <name evidence="8" type="ORF">CDQ84_15300</name>
</gene>
<feature type="transmembrane region" description="Helical" evidence="6">
    <location>
        <begin position="367"/>
        <end position="387"/>
    </location>
</feature>
<evidence type="ECO:0000256" key="5">
    <source>
        <dbReference type="ARBA" id="ARBA00023136"/>
    </source>
</evidence>
<evidence type="ECO:0000256" key="2">
    <source>
        <dbReference type="ARBA" id="ARBA00022448"/>
    </source>
</evidence>
<keyword evidence="4 6" id="KW-1133">Transmembrane helix</keyword>
<name>A0A2K2FCE1_9CLOT</name>
<accession>A0A2K2FCE1</accession>
<dbReference type="SUPFAM" id="SSF103473">
    <property type="entry name" value="MFS general substrate transporter"/>
    <property type="match status" value="1"/>
</dbReference>
<reference evidence="8 9" key="1">
    <citation type="submission" date="2017-06" db="EMBL/GenBank/DDBJ databases">
        <title>Investigating the central metabolism of Clostridium thermosuccinogenes.</title>
        <authorList>
            <person name="Koendjbiharie J.G."/>
            <person name="van Kranenburg R."/>
        </authorList>
    </citation>
    <scope>NUCLEOTIDE SEQUENCE [LARGE SCALE GENOMIC DNA]</scope>
    <source>
        <strain evidence="8 9">DSM 5806</strain>
    </source>
</reference>
<keyword evidence="9" id="KW-1185">Reference proteome</keyword>
<dbReference type="PANTHER" id="PTHR23528:SF1">
    <property type="entry name" value="MAJOR FACILITATOR SUPERFAMILY (MFS) PROFILE DOMAIN-CONTAINING PROTEIN"/>
    <property type="match status" value="1"/>
</dbReference>
<feature type="transmembrane region" description="Helical" evidence="6">
    <location>
        <begin position="36"/>
        <end position="57"/>
    </location>
</feature>
<feature type="transmembrane region" description="Helical" evidence="6">
    <location>
        <begin position="303"/>
        <end position="320"/>
    </location>
</feature>
<feature type="transmembrane region" description="Helical" evidence="6">
    <location>
        <begin position="78"/>
        <end position="96"/>
    </location>
</feature>
<feature type="transmembrane region" description="Helical" evidence="6">
    <location>
        <begin position="251"/>
        <end position="272"/>
    </location>
</feature>
<comment type="subcellular location">
    <subcellularLocation>
        <location evidence="1">Cell membrane</location>
        <topology evidence="1">Multi-pass membrane protein</topology>
    </subcellularLocation>
</comment>
<keyword evidence="5 6" id="KW-0472">Membrane</keyword>
<proteinExistence type="predicted"/>
<dbReference type="Gene3D" id="1.20.1250.20">
    <property type="entry name" value="MFS general substrate transporter like domains"/>
    <property type="match status" value="2"/>
</dbReference>
<feature type="transmembrane region" description="Helical" evidence="6">
    <location>
        <begin position="102"/>
        <end position="119"/>
    </location>
</feature>
<evidence type="ECO:0000259" key="7">
    <source>
        <dbReference type="PROSITE" id="PS50850"/>
    </source>
</evidence>
<feature type="domain" description="Major facilitator superfamily (MFS) profile" evidence="7">
    <location>
        <begin position="7"/>
        <end position="391"/>
    </location>
</feature>
<evidence type="ECO:0000256" key="6">
    <source>
        <dbReference type="SAM" id="Phobius"/>
    </source>
</evidence>
<feature type="transmembrane region" description="Helical" evidence="6">
    <location>
        <begin position="279"/>
        <end position="297"/>
    </location>
</feature>
<dbReference type="GO" id="GO:0022857">
    <property type="term" value="F:transmembrane transporter activity"/>
    <property type="evidence" value="ECO:0007669"/>
    <property type="project" value="InterPro"/>
</dbReference>
<protein>
    <recommendedName>
        <fullName evidence="7">Major facilitator superfamily (MFS) profile domain-containing protein</fullName>
    </recommendedName>
</protein>
<sequence>MKLDYKKTMLVGLGFFTVSLVWTIYNVAVPLYLKEFALSGAVIGFIMALDNIFAVVFQPIFGTLSDRTNTRYGRRMPYLLVGIPLAAISFFIIPFTRQSLPLLMIAVIFLNFFMSVYRSPAVALMPDLTPRALRSKANGIINFMGGLGTAIAYLVSWLLFKMGEFYPYVTVAGAMIITIIVMYNFIKEPETPVDDAPEVQKQKGEHDKGKTLSLVFLLLAIFFWFTGFNAIETFFSTYGEAVLGVDKSVSSQLLLSVSVLFLIFAMPAGIVSRRFGRKNTILTGLCLFIFTCVSLIFIKKVAIMYFLLGLGGISWALININSYPMVVEMTSSGGVGKYTGYYYLFSMLAAIISPILYGFLADMLGDGFLFIYAAVALVIALFFMMLVKHGEAPMEEKKGFENLEHMES</sequence>
<dbReference type="GO" id="GO:0005886">
    <property type="term" value="C:plasma membrane"/>
    <property type="evidence" value="ECO:0007669"/>
    <property type="project" value="UniProtKB-SubCell"/>
</dbReference>
<dbReference type="Proteomes" id="UP000236151">
    <property type="component" value="Unassembled WGS sequence"/>
</dbReference>
<keyword evidence="2" id="KW-0813">Transport</keyword>
<evidence type="ECO:0000313" key="9">
    <source>
        <dbReference type="Proteomes" id="UP000236151"/>
    </source>
</evidence>
<evidence type="ECO:0000256" key="4">
    <source>
        <dbReference type="ARBA" id="ARBA00022989"/>
    </source>
</evidence>
<organism evidence="8 9">
    <name type="scientific">Clostridium thermosuccinogenes</name>
    <dbReference type="NCBI Taxonomy" id="84032"/>
    <lineage>
        <taxon>Bacteria</taxon>
        <taxon>Bacillati</taxon>
        <taxon>Bacillota</taxon>
        <taxon>Clostridia</taxon>
        <taxon>Eubacteriales</taxon>
        <taxon>Clostridiaceae</taxon>
        <taxon>Clostridium</taxon>
    </lineage>
</organism>
<feature type="transmembrane region" description="Helical" evidence="6">
    <location>
        <begin position="341"/>
        <end position="361"/>
    </location>
</feature>
<dbReference type="InterPro" id="IPR020846">
    <property type="entry name" value="MFS_dom"/>
</dbReference>
<dbReference type="KEGG" id="cthd:CDO33_14215"/>
<dbReference type="OrthoDB" id="7584869at2"/>
<feature type="transmembrane region" description="Helical" evidence="6">
    <location>
        <begin position="211"/>
        <end position="231"/>
    </location>
</feature>
<dbReference type="RefSeq" id="WP_103082608.1">
    <property type="nucleotide sequence ID" value="NZ_CP021850.1"/>
</dbReference>
<dbReference type="InterPro" id="IPR011701">
    <property type="entry name" value="MFS"/>
</dbReference>
<evidence type="ECO:0000256" key="1">
    <source>
        <dbReference type="ARBA" id="ARBA00004651"/>
    </source>
</evidence>
<evidence type="ECO:0000256" key="3">
    <source>
        <dbReference type="ARBA" id="ARBA00022692"/>
    </source>
</evidence>
<dbReference type="Pfam" id="PF07690">
    <property type="entry name" value="MFS_1"/>
    <property type="match status" value="1"/>
</dbReference>
<dbReference type="EMBL" id="NIOJ01000049">
    <property type="protein sequence ID" value="PNT96447.1"/>
    <property type="molecule type" value="Genomic_DNA"/>
</dbReference>
<dbReference type="AlphaFoldDB" id="A0A2K2FCE1"/>
<evidence type="ECO:0000313" key="8">
    <source>
        <dbReference type="EMBL" id="PNT96447.1"/>
    </source>
</evidence>
<keyword evidence="3 6" id="KW-0812">Transmembrane</keyword>
<dbReference type="PROSITE" id="PS50850">
    <property type="entry name" value="MFS"/>
    <property type="match status" value="1"/>
</dbReference>